<dbReference type="RefSeq" id="WP_147012485.1">
    <property type="nucleotide sequence ID" value="NZ_VORB01000001.1"/>
</dbReference>
<evidence type="ECO:0000256" key="2">
    <source>
        <dbReference type="ARBA" id="ARBA00022692"/>
    </source>
</evidence>
<evidence type="ECO:0000256" key="4">
    <source>
        <dbReference type="ARBA" id="ARBA00023136"/>
    </source>
</evidence>
<feature type="transmembrane region" description="Helical" evidence="6">
    <location>
        <begin position="34"/>
        <end position="53"/>
    </location>
</feature>
<dbReference type="Gene3D" id="1.10.287.470">
    <property type="entry name" value="Helix hairpin bin"/>
    <property type="match status" value="1"/>
</dbReference>
<dbReference type="Gene3D" id="2.40.30.170">
    <property type="match status" value="1"/>
</dbReference>
<evidence type="ECO:0000256" key="5">
    <source>
        <dbReference type="SAM" id="Coils"/>
    </source>
</evidence>
<dbReference type="AlphaFoldDB" id="A0A5C6VIB1"/>
<dbReference type="PRINTS" id="PR01490">
    <property type="entry name" value="RTXTOXIND"/>
</dbReference>
<evidence type="ECO:0000313" key="7">
    <source>
        <dbReference type="EMBL" id="TXC85242.1"/>
    </source>
</evidence>
<evidence type="ECO:0000313" key="8">
    <source>
        <dbReference type="Proteomes" id="UP000321168"/>
    </source>
</evidence>
<feature type="coiled-coil region" evidence="5">
    <location>
        <begin position="168"/>
        <end position="206"/>
    </location>
</feature>
<protein>
    <submittedName>
        <fullName evidence="7">HlyD family efflux transporter periplasmic adaptor subunit</fullName>
    </submittedName>
</protein>
<gene>
    <name evidence="7" type="ORF">FRX97_01055</name>
</gene>
<proteinExistence type="predicted"/>
<sequence length="431" mass="49040">MPDNQQNIPEINEELHSEQVHEILSYVPHVLVRWGSTIIAATIILMLVGSYFIRYPEIIPAKVVVQSTTPAAKIVAKSGGRIKIRVNNNVKVSKGQVLAVIENPAITEDILKARFIADSIRNTSVDSLINPLLPQLLLGSAQSAYLRFAEDYREAVYKIRDKYTDRKIENIQAQLKSLKALNDKLNRQKRAIIKELNLAAQDFERNQKLFEQGVISQSEFENKSAIYLGKQRQVDDLDLTLINNQIQTEEYNKLLLDFEQNLGEQLLAIRSNLYQSLSYLEVAINEWFYNYALVAPNDGLLSYYRFFSDNDLVAAGEQVFAIISQNKNIQVWAEVPLVGAGKIQVGQKVNIKLQSYPYKEYGMLIGRVEQITALPNNNVYRLLIALPEGLKTTYNVELAFRQEMLGTGEILTKELSLFDRIFNELRSVVKN</sequence>
<organism evidence="7 8">
    <name type="scientific">Luteibaculum oceani</name>
    <dbReference type="NCBI Taxonomy" id="1294296"/>
    <lineage>
        <taxon>Bacteria</taxon>
        <taxon>Pseudomonadati</taxon>
        <taxon>Bacteroidota</taxon>
        <taxon>Flavobacteriia</taxon>
        <taxon>Flavobacteriales</taxon>
        <taxon>Luteibaculaceae</taxon>
        <taxon>Luteibaculum</taxon>
    </lineage>
</organism>
<evidence type="ECO:0000256" key="3">
    <source>
        <dbReference type="ARBA" id="ARBA00022989"/>
    </source>
</evidence>
<dbReference type="OrthoDB" id="7057889at2"/>
<keyword evidence="2 6" id="KW-0812">Transmembrane</keyword>
<dbReference type="PANTHER" id="PTHR30386:SF26">
    <property type="entry name" value="TRANSPORT PROTEIN COMB"/>
    <property type="match status" value="1"/>
</dbReference>
<evidence type="ECO:0000256" key="6">
    <source>
        <dbReference type="SAM" id="Phobius"/>
    </source>
</evidence>
<keyword evidence="4 6" id="KW-0472">Membrane</keyword>
<name>A0A5C6VIB1_9FLAO</name>
<comment type="caution">
    <text evidence="7">The sequence shown here is derived from an EMBL/GenBank/DDBJ whole genome shotgun (WGS) entry which is preliminary data.</text>
</comment>
<accession>A0A5C6VIB1</accession>
<comment type="subcellular location">
    <subcellularLocation>
        <location evidence="1">Membrane</location>
        <topology evidence="1">Single-pass membrane protein</topology>
    </subcellularLocation>
</comment>
<keyword evidence="5" id="KW-0175">Coiled coil</keyword>
<keyword evidence="3 6" id="KW-1133">Transmembrane helix</keyword>
<dbReference type="Proteomes" id="UP000321168">
    <property type="component" value="Unassembled WGS sequence"/>
</dbReference>
<dbReference type="EMBL" id="VORB01000001">
    <property type="protein sequence ID" value="TXC85242.1"/>
    <property type="molecule type" value="Genomic_DNA"/>
</dbReference>
<keyword evidence="8" id="KW-1185">Reference proteome</keyword>
<dbReference type="InterPro" id="IPR050739">
    <property type="entry name" value="MFP"/>
</dbReference>
<reference evidence="7 8" key="1">
    <citation type="submission" date="2019-08" db="EMBL/GenBank/DDBJ databases">
        <title>Genome of Luteibaculum oceani JCM 18817.</title>
        <authorList>
            <person name="Bowman J.P."/>
        </authorList>
    </citation>
    <scope>NUCLEOTIDE SEQUENCE [LARGE SCALE GENOMIC DNA]</scope>
    <source>
        <strain evidence="7 8">JCM 18817</strain>
    </source>
</reference>
<dbReference type="PANTHER" id="PTHR30386">
    <property type="entry name" value="MEMBRANE FUSION SUBUNIT OF EMRAB-TOLC MULTIDRUG EFFLUX PUMP"/>
    <property type="match status" value="1"/>
</dbReference>
<evidence type="ECO:0000256" key="1">
    <source>
        <dbReference type="ARBA" id="ARBA00004167"/>
    </source>
</evidence>
<dbReference type="GO" id="GO:0016020">
    <property type="term" value="C:membrane"/>
    <property type="evidence" value="ECO:0007669"/>
    <property type="project" value="UniProtKB-SubCell"/>
</dbReference>